<dbReference type="Pfam" id="PF12161">
    <property type="entry name" value="HsdM_N"/>
    <property type="match status" value="1"/>
</dbReference>
<evidence type="ECO:0000256" key="6">
    <source>
        <dbReference type="ARBA" id="ARBA00022747"/>
    </source>
</evidence>
<dbReference type="SUPFAM" id="SSF53335">
    <property type="entry name" value="S-adenosyl-L-methionine-dependent methyltransferases"/>
    <property type="match status" value="1"/>
</dbReference>
<evidence type="ECO:0000313" key="12">
    <source>
        <dbReference type="Proteomes" id="UP001374893"/>
    </source>
</evidence>
<evidence type="ECO:0000256" key="8">
    <source>
        <dbReference type="SAM" id="Coils"/>
    </source>
</evidence>
<keyword evidence="3 11" id="KW-0489">Methyltransferase</keyword>
<dbReference type="Gene3D" id="1.20.1260.30">
    <property type="match status" value="1"/>
</dbReference>
<evidence type="ECO:0000313" key="11">
    <source>
        <dbReference type="EMBL" id="BCX49776.1"/>
    </source>
</evidence>
<dbReference type="EMBL" id="AP024702">
    <property type="protein sequence ID" value="BCX49776.1"/>
    <property type="molecule type" value="Genomic_DNA"/>
</dbReference>
<dbReference type="CDD" id="cd02440">
    <property type="entry name" value="AdoMet_MTases"/>
    <property type="match status" value="1"/>
</dbReference>
<sequence length="536" mass="60171">MHWTEPASADDSHSELEKTLWDAANQLWANAALKPSEFSPIVLGLIFLRYADVRFQAAAEDLKGRDDRPGRPSRRKIGPADYHAKGVLYLPEEARFGHLLQLPEGGNIGQTVNDAMRAVEKENPDLADVLPKTYQILENRTLAELLKVMASIPMDKGGDTFGLIYEYFLGKFAMSEGQKGGEFYTPTSIVRLIVEILEPYHGRIYDPACGSGGMFVQSARFVENHHRNPTAEISVHGQERVTETSRLARLNLAVHGLSGDIRQGNTYYEDLHDSVGRFDFVLANPPFNVSKIDKERLADDPRYAFGLPRTDNGNYLWIQHFHSALNATGRAGFVMANSAADARASEQEIREKLIRSGHVDVMVSIGSNFFYTVTLPCTLWFLDKGRDGSPSRPKHLRDTVLFLDARHVFRQLDRAHRDFTPAQNEFLANVVRFYRGEDLEFEHGSEAKWEEVFGDATGYVDVPGLCKAATRAEIEAQGWSLNPGRYVGVAKGEELSDEDFKERLEALNEELEVLNAEARELEERIEANVAEILETA</sequence>
<protein>
    <recommendedName>
        <fullName evidence="2">site-specific DNA-methyltransferase (adenine-specific)</fullName>
        <ecNumber evidence="2">2.1.1.72</ecNumber>
    </recommendedName>
</protein>
<evidence type="ECO:0000256" key="1">
    <source>
        <dbReference type="ARBA" id="ARBA00006594"/>
    </source>
</evidence>
<dbReference type="RefSeq" id="WP_338686523.1">
    <property type="nucleotide sequence ID" value="NZ_AP024702.1"/>
</dbReference>
<evidence type="ECO:0000259" key="9">
    <source>
        <dbReference type="Pfam" id="PF02384"/>
    </source>
</evidence>
<dbReference type="PANTHER" id="PTHR42998">
    <property type="entry name" value="TYPE I RESTRICTION ENZYME HINDVIIP M PROTEIN-RELATED"/>
    <property type="match status" value="1"/>
</dbReference>
<dbReference type="Pfam" id="PF02384">
    <property type="entry name" value="N6_Mtase"/>
    <property type="match status" value="1"/>
</dbReference>
<keyword evidence="6" id="KW-0680">Restriction system</keyword>
<evidence type="ECO:0000256" key="4">
    <source>
        <dbReference type="ARBA" id="ARBA00022679"/>
    </source>
</evidence>
<dbReference type="Proteomes" id="UP001374893">
    <property type="component" value="Chromosome"/>
</dbReference>
<comment type="similarity">
    <text evidence="1">Belongs to the N(4)/N(6)-methyltransferase family.</text>
</comment>
<dbReference type="InterPro" id="IPR003356">
    <property type="entry name" value="DNA_methylase_A-5"/>
</dbReference>
<keyword evidence="8" id="KW-0175">Coiled coil</keyword>
<dbReference type="EC" id="2.1.1.72" evidence="2"/>
<feature type="domain" description="N6 adenine-specific DNA methyltransferase N-terminal" evidence="10">
    <location>
        <begin position="16"/>
        <end position="146"/>
    </location>
</feature>
<dbReference type="PROSITE" id="PS00092">
    <property type="entry name" value="N6_MTASE"/>
    <property type="match status" value="1"/>
</dbReference>
<name>A0ABM7RHE2_9BACT</name>
<dbReference type="GO" id="GO:0008168">
    <property type="term" value="F:methyltransferase activity"/>
    <property type="evidence" value="ECO:0007669"/>
    <property type="project" value="UniProtKB-KW"/>
</dbReference>
<evidence type="ECO:0000259" key="10">
    <source>
        <dbReference type="Pfam" id="PF12161"/>
    </source>
</evidence>
<dbReference type="InterPro" id="IPR038333">
    <property type="entry name" value="T1MK-like_N_sf"/>
</dbReference>
<feature type="coiled-coil region" evidence="8">
    <location>
        <begin position="497"/>
        <end position="535"/>
    </location>
</feature>
<gene>
    <name evidence="11" type="primary">hsdM</name>
    <name evidence="11" type="ORF">HAHE_36840</name>
</gene>
<dbReference type="PRINTS" id="PR00507">
    <property type="entry name" value="N12N6MTFRASE"/>
</dbReference>
<dbReference type="InterPro" id="IPR002052">
    <property type="entry name" value="DNA_methylase_N6_adenine_CS"/>
</dbReference>
<reference evidence="11 12" key="1">
    <citation type="submission" date="2021-06" db="EMBL/GenBank/DDBJ databases">
        <title>Complete genome of Haloferula helveola possessing various polysaccharide degrading enzymes.</title>
        <authorList>
            <person name="Takami H."/>
            <person name="Huang C."/>
            <person name="Hamasaki K."/>
        </authorList>
    </citation>
    <scope>NUCLEOTIDE SEQUENCE [LARGE SCALE GENOMIC DNA]</scope>
    <source>
        <strain evidence="11 12">CN-1</strain>
    </source>
</reference>
<evidence type="ECO:0000256" key="3">
    <source>
        <dbReference type="ARBA" id="ARBA00022603"/>
    </source>
</evidence>
<evidence type="ECO:0000256" key="2">
    <source>
        <dbReference type="ARBA" id="ARBA00011900"/>
    </source>
</evidence>
<dbReference type="Gene3D" id="3.40.50.150">
    <property type="entry name" value="Vaccinia Virus protein VP39"/>
    <property type="match status" value="1"/>
</dbReference>
<accession>A0ABM7RHE2</accession>
<evidence type="ECO:0000256" key="7">
    <source>
        <dbReference type="ARBA" id="ARBA00047942"/>
    </source>
</evidence>
<dbReference type="InterPro" id="IPR029063">
    <property type="entry name" value="SAM-dependent_MTases_sf"/>
</dbReference>
<comment type="catalytic activity">
    <reaction evidence="7">
        <text>a 2'-deoxyadenosine in DNA + S-adenosyl-L-methionine = an N(6)-methyl-2'-deoxyadenosine in DNA + S-adenosyl-L-homocysteine + H(+)</text>
        <dbReference type="Rhea" id="RHEA:15197"/>
        <dbReference type="Rhea" id="RHEA-COMP:12418"/>
        <dbReference type="Rhea" id="RHEA-COMP:12419"/>
        <dbReference type="ChEBI" id="CHEBI:15378"/>
        <dbReference type="ChEBI" id="CHEBI:57856"/>
        <dbReference type="ChEBI" id="CHEBI:59789"/>
        <dbReference type="ChEBI" id="CHEBI:90615"/>
        <dbReference type="ChEBI" id="CHEBI:90616"/>
        <dbReference type="EC" id="2.1.1.72"/>
    </reaction>
</comment>
<evidence type="ECO:0000256" key="5">
    <source>
        <dbReference type="ARBA" id="ARBA00022691"/>
    </source>
</evidence>
<keyword evidence="12" id="KW-1185">Reference proteome</keyword>
<keyword evidence="4" id="KW-0808">Transferase</keyword>
<dbReference type="GO" id="GO:0032259">
    <property type="term" value="P:methylation"/>
    <property type="evidence" value="ECO:0007669"/>
    <property type="project" value="UniProtKB-KW"/>
</dbReference>
<organism evidence="11 12">
    <name type="scientific">Haloferula helveola</name>
    <dbReference type="NCBI Taxonomy" id="490095"/>
    <lineage>
        <taxon>Bacteria</taxon>
        <taxon>Pseudomonadati</taxon>
        <taxon>Verrucomicrobiota</taxon>
        <taxon>Verrucomicrobiia</taxon>
        <taxon>Verrucomicrobiales</taxon>
        <taxon>Verrucomicrobiaceae</taxon>
        <taxon>Haloferula</taxon>
    </lineage>
</organism>
<keyword evidence="5" id="KW-0949">S-adenosyl-L-methionine</keyword>
<dbReference type="InterPro" id="IPR022749">
    <property type="entry name" value="D12N6_MeTrfase_N"/>
</dbReference>
<dbReference type="PANTHER" id="PTHR42998:SF1">
    <property type="entry name" value="TYPE I RESTRICTION ENZYME HINDI METHYLASE SUBUNIT"/>
    <property type="match status" value="1"/>
</dbReference>
<dbReference type="InterPro" id="IPR052916">
    <property type="entry name" value="Type-I_RE_MTase_Subunit"/>
</dbReference>
<proteinExistence type="inferred from homology"/>
<feature type="domain" description="DNA methylase adenine-specific" evidence="9">
    <location>
        <begin position="158"/>
        <end position="493"/>
    </location>
</feature>